<feature type="domain" description="YncI copper-binding" evidence="2">
    <location>
        <begin position="23"/>
        <end position="163"/>
    </location>
</feature>
<feature type="signal peptide" evidence="1">
    <location>
        <begin position="1"/>
        <end position="22"/>
    </location>
</feature>
<proteinExistence type="predicted"/>
<evidence type="ECO:0000259" key="2">
    <source>
        <dbReference type="Pfam" id="PF07987"/>
    </source>
</evidence>
<name>A0ABV2CPP3_9RHOO</name>
<dbReference type="CDD" id="cd08545">
    <property type="entry name" value="YcnI_like"/>
    <property type="match status" value="1"/>
</dbReference>
<accession>A0ABV2CPP3</accession>
<dbReference type="RefSeq" id="WP_345923192.1">
    <property type="nucleotide sequence ID" value="NZ_JBDIVF010000001.1"/>
</dbReference>
<reference evidence="3 4" key="1">
    <citation type="submission" date="2024-07" db="EMBL/GenBank/DDBJ databases">
        <title>Uliginosibacterium paludis KCTC:42655.</title>
        <authorList>
            <person name="Kim M.K."/>
        </authorList>
    </citation>
    <scope>NUCLEOTIDE SEQUENCE [LARGE SCALE GENOMIC DNA]</scope>
    <source>
        <strain evidence="3 4">KCTC 42655</strain>
    </source>
</reference>
<protein>
    <submittedName>
        <fullName evidence="3">YcnI family protein</fullName>
    </submittedName>
</protein>
<organism evidence="3 4">
    <name type="scientific">Uliginosibacterium paludis</name>
    <dbReference type="NCBI Taxonomy" id="1615952"/>
    <lineage>
        <taxon>Bacteria</taxon>
        <taxon>Pseudomonadati</taxon>
        <taxon>Pseudomonadota</taxon>
        <taxon>Betaproteobacteria</taxon>
        <taxon>Rhodocyclales</taxon>
        <taxon>Zoogloeaceae</taxon>
        <taxon>Uliginosibacterium</taxon>
    </lineage>
</organism>
<dbReference type="Pfam" id="PF07987">
    <property type="entry name" value="DUF1775"/>
    <property type="match status" value="1"/>
</dbReference>
<keyword evidence="1" id="KW-0732">Signal</keyword>
<evidence type="ECO:0000313" key="4">
    <source>
        <dbReference type="Proteomes" id="UP001548590"/>
    </source>
</evidence>
<dbReference type="Proteomes" id="UP001548590">
    <property type="component" value="Unassembled WGS sequence"/>
</dbReference>
<evidence type="ECO:0000256" key="1">
    <source>
        <dbReference type="SAM" id="SignalP"/>
    </source>
</evidence>
<dbReference type="InterPro" id="IPR012533">
    <property type="entry name" value="YcnI-copper_dom"/>
</dbReference>
<dbReference type="EMBL" id="JBEWLZ010000004">
    <property type="protein sequence ID" value="MET1489890.1"/>
    <property type="molecule type" value="Genomic_DNA"/>
</dbReference>
<feature type="chain" id="PRO_5047497681" evidence="1">
    <location>
        <begin position="23"/>
        <end position="174"/>
    </location>
</feature>
<gene>
    <name evidence="3" type="ORF">ABVT11_08630</name>
</gene>
<evidence type="ECO:0000313" key="3">
    <source>
        <dbReference type="EMBL" id="MET1489890.1"/>
    </source>
</evidence>
<sequence>MIYRNSFALLALTAALCSPAQAHVTLEQSTATAGSPYKAVFRVGHGCAGSPTTGITVFLPPGFTDAKPMPKPGWQLGIQREPLTVPYTSHGNTVSDRAAVIHWEGGRLADAEYDEFVLRGTLPATTGKLYFRVLQTCAEGSNDWAAIQTGSDRPAFPAAVLELTPADKTPAHQH</sequence>
<dbReference type="InterPro" id="IPR038507">
    <property type="entry name" value="YcnI-like_sf"/>
</dbReference>
<comment type="caution">
    <text evidence="3">The sequence shown here is derived from an EMBL/GenBank/DDBJ whole genome shotgun (WGS) entry which is preliminary data.</text>
</comment>
<dbReference type="Gene3D" id="2.60.40.2230">
    <property type="entry name" value="Uncharacterised protein YcnI-like PF07987, DUF1775"/>
    <property type="match status" value="1"/>
</dbReference>
<keyword evidence="4" id="KW-1185">Reference proteome</keyword>